<keyword evidence="2" id="KW-1185">Reference proteome</keyword>
<dbReference type="Proteomes" id="UP001235269">
    <property type="component" value="Unassembled WGS sequence"/>
</dbReference>
<gene>
    <name evidence="1" type="ORF">QO005_004720</name>
</gene>
<proteinExistence type="predicted"/>
<name>A0ABU0IJC1_9HYPH</name>
<reference evidence="1 2" key="1">
    <citation type="submission" date="2023-07" db="EMBL/GenBank/DDBJ databases">
        <title>Genomic Encyclopedia of Type Strains, Phase IV (KMG-IV): sequencing the most valuable type-strain genomes for metagenomic binning, comparative biology and taxonomic classification.</title>
        <authorList>
            <person name="Goeker M."/>
        </authorList>
    </citation>
    <scope>NUCLEOTIDE SEQUENCE [LARGE SCALE GENOMIC DNA]</scope>
    <source>
        <strain evidence="1 2">DSM 100301</strain>
    </source>
</reference>
<comment type="caution">
    <text evidence="1">The sequence shown here is derived from an EMBL/GenBank/DDBJ whole genome shotgun (WGS) entry which is preliminary data.</text>
</comment>
<dbReference type="SUPFAM" id="SSF47336">
    <property type="entry name" value="ACP-like"/>
    <property type="match status" value="1"/>
</dbReference>
<evidence type="ECO:0000313" key="1">
    <source>
        <dbReference type="EMBL" id="MDQ0458359.1"/>
    </source>
</evidence>
<accession>A0ABU0IJC1</accession>
<sequence>MVTGFISPERAIEPDDFLPDLGPDAVGTVEVFVALEGALGLRFPDKALSVEYFDSVTHILRLVSQVRAATSAAP</sequence>
<dbReference type="Gene3D" id="1.10.1200.10">
    <property type="entry name" value="ACP-like"/>
    <property type="match status" value="1"/>
</dbReference>
<organism evidence="1 2">
    <name type="scientific">Rhizobium paknamense</name>
    <dbReference type="NCBI Taxonomy" id="1206817"/>
    <lineage>
        <taxon>Bacteria</taxon>
        <taxon>Pseudomonadati</taxon>
        <taxon>Pseudomonadota</taxon>
        <taxon>Alphaproteobacteria</taxon>
        <taxon>Hyphomicrobiales</taxon>
        <taxon>Rhizobiaceae</taxon>
        <taxon>Rhizobium/Agrobacterium group</taxon>
        <taxon>Rhizobium</taxon>
    </lineage>
</organism>
<evidence type="ECO:0000313" key="2">
    <source>
        <dbReference type="Proteomes" id="UP001235269"/>
    </source>
</evidence>
<protein>
    <submittedName>
        <fullName evidence="1">Acyl carrier protein</fullName>
    </submittedName>
</protein>
<dbReference type="EMBL" id="JAUSWH010000030">
    <property type="protein sequence ID" value="MDQ0458359.1"/>
    <property type="molecule type" value="Genomic_DNA"/>
</dbReference>
<dbReference type="InterPro" id="IPR036736">
    <property type="entry name" value="ACP-like_sf"/>
</dbReference>